<dbReference type="EMBL" id="JASCZI010091001">
    <property type="protein sequence ID" value="MED6148350.1"/>
    <property type="molecule type" value="Genomic_DNA"/>
</dbReference>
<comment type="caution">
    <text evidence="1">The sequence shown here is derived from an EMBL/GenBank/DDBJ whole genome shotgun (WGS) entry which is preliminary data.</text>
</comment>
<gene>
    <name evidence="1" type="ORF">PIB30_052425</name>
</gene>
<reference evidence="1 2" key="1">
    <citation type="journal article" date="2023" name="Plants (Basel)">
        <title>Bridging the Gap: Combining Genomics and Transcriptomics Approaches to Understand Stylosanthes scabra, an Orphan Legume from the Brazilian Caatinga.</title>
        <authorList>
            <person name="Ferreira-Neto J.R.C."/>
            <person name="da Silva M.D."/>
            <person name="Binneck E."/>
            <person name="de Melo N.F."/>
            <person name="da Silva R.H."/>
            <person name="de Melo A.L.T.M."/>
            <person name="Pandolfi V."/>
            <person name="Bustamante F.O."/>
            <person name="Brasileiro-Vidal A.C."/>
            <person name="Benko-Iseppon A.M."/>
        </authorList>
    </citation>
    <scope>NUCLEOTIDE SEQUENCE [LARGE SCALE GENOMIC DNA]</scope>
    <source>
        <tissue evidence="1">Leaves</tissue>
    </source>
</reference>
<dbReference type="Proteomes" id="UP001341840">
    <property type="component" value="Unassembled WGS sequence"/>
</dbReference>
<evidence type="ECO:0000313" key="1">
    <source>
        <dbReference type="EMBL" id="MED6148350.1"/>
    </source>
</evidence>
<proteinExistence type="predicted"/>
<evidence type="ECO:0000313" key="2">
    <source>
        <dbReference type="Proteomes" id="UP001341840"/>
    </source>
</evidence>
<organism evidence="1 2">
    <name type="scientific">Stylosanthes scabra</name>
    <dbReference type="NCBI Taxonomy" id="79078"/>
    <lineage>
        <taxon>Eukaryota</taxon>
        <taxon>Viridiplantae</taxon>
        <taxon>Streptophyta</taxon>
        <taxon>Embryophyta</taxon>
        <taxon>Tracheophyta</taxon>
        <taxon>Spermatophyta</taxon>
        <taxon>Magnoliopsida</taxon>
        <taxon>eudicotyledons</taxon>
        <taxon>Gunneridae</taxon>
        <taxon>Pentapetalae</taxon>
        <taxon>rosids</taxon>
        <taxon>fabids</taxon>
        <taxon>Fabales</taxon>
        <taxon>Fabaceae</taxon>
        <taxon>Papilionoideae</taxon>
        <taxon>50 kb inversion clade</taxon>
        <taxon>dalbergioids sensu lato</taxon>
        <taxon>Dalbergieae</taxon>
        <taxon>Pterocarpus clade</taxon>
        <taxon>Stylosanthes</taxon>
    </lineage>
</organism>
<name>A0ABU6THW8_9FABA</name>
<sequence>MPIMTLISNTHSTLHTHHSHPSLSRLYLPLKHSHLHKTTNTLTFSTANCTPELRSPFRQWLLVAPVILVMYIPIVKWRIAPIEYRLWHSQGIQDSSWVSVGEFRRIVVGFKCLQESSLLSFTLFIEPISVLRVTLRESKRHVGAYGANDPAYDIAGYWT</sequence>
<keyword evidence="2" id="KW-1185">Reference proteome</keyword>
<accession>A0ABU6THW8</accession>
<protein>
    <submittedName>
        <fullName evidence="1">Uncharacterized protein</fullName>
    </submittedName>
</protein>